<dbReference type="GO" id="GO:0140326">
    <property type="term" value="F:ATPase-coupled intramembrane lipid transporter activity"/>
    <property type="evidence" value="ECO:0007669"/>
    <property type="project" value="TreeGrafter"/>
</dbReference>
<dbReference type="InterPro" id="IPR023214">
    <property type="entry name" value="HAD_sf"/>
</dbReference>
<dbReference type="eggNOG" id="KOG0206">
    <property type="taxonomic scope" value="Eukaryota"/>
</dbReference>
<evidence type="ECO:0000313" key="1">
    <source>
        <dbReference type="EMBL" id="KNC69824.1"/>
    </source>
</evidence>
<sequence length="47" mass="4886">MNEKGYRTLAVGDGGNDVSMIQTAHVGVAIYGKEGLQAARASDYSIA</sequence>
<dbReference type="GO" id="GO:0005886">
    <property type="term" value="C:plasma membrane"/>
    <property type="evidence" value="ECO:0007669"/>
    <property type="project" value="TreeGrafter"/>
</dbReference>
<organism evidence="1 2">
    <name type="scientific">Sphaeroforma arctica JP610</name>
    <dbReference type="NCBI Taxonomy" id="667725"/>
    <lineage>
        <taxon>Eukaryota</taxon>
        <taxon>Ichthyosporea</taxon>
        <taxon>Ichthyophonida</taxon>
        <taxon>Sphaeroforma</taxon>
    </lineage>
</organism>
<gene>
    <name evidence="1" type="ORF">SARC_17657</name>
</gene>
<dbReference type="AlphaFoldDB" id="A0A0L0EZM1"/>
<feature type="non-terminal residue" evidence="1">
    <location>
        <position position="47"/>
    </location>
</feature>
<dbReference type="SUPFAM" id="SSF56784">
    <property type="entry name" value="HAD-like"/>
    <property type="match status" value="1"/>
</dbReference>
<dbReference type="Gene3D" id="3.40.50.1000">
    <property type="entry name" value="HAD superfamily/HAD-like"/>
    <property type="match status" value="1"/>
</dbReference>
<dbReference type="GeneID" id="25918161"/>
<dbReference type="OrthoDB" id="377733at2759"/>
<dbReference type="STRING" id="667725.A0A0L0EZM1"/>
<dbReference type="InterPro" id="IPR036412">
    <property type="entry name" value="HAD-like_sf"/>
</dbReference>
<dbReference type="RefSeq" id="XP_014143726.1">
    <property type="nucleotide sequence ID" value="XM_014288251.1"/>
</dbReference>
<evidence type="ECO:0000313" key="2">
    <source>
        <dbReference type="Proteomes" id="UP000054560"/>
    </source>
</evidence>
<dbReference type="Proteomes" id="UP000054560">
    <property type="component" value="Unassembled WGS sequence"/>
</dbReference>
<dbReference type="GO" id="GO:0045332">
    <property type="term" value="P:phospholipid translocation"/>
    <property type="evidence" value="ECO:0007669"/>
    <property type="project" value="TreeGrafter"/>
</dbReference>
<dbReference type="PANTHER" id="PTHR24092:SF19">
    <property type="entry name" value="PHOSPHOLIPID-TRANSPORTING ATPASE"/>
    <property type="match status" value="1"/>
</dbReference>
<reference evidence="1 2" key="1">
    <citation type="submission" date="2011-02" db="EMBL/GenBank/DDBJ databases">
        <title>The Genome Sequence of Sphaeroforma arctica JP610.</title>
        <authorList>
            <consortium name="The Broad Institute Genome Sequencing Platform"/>
            <person name="Russ C."/>
            <person name="Cuomo C."/>
            <person name="Young S.K."/>
            <person name="Zeng Q."/>
            <person name="Gargeya S."/>
            <person name="Alvarado L."/>
            <person name="Berlin A."/>
            <person name="Chapman S.B."/>
            <person name="Chen Z."/>
            <person name="Freedman E."/>
            <person name="Gellesch M."/>
            <person name="Goldberg J."/>
            <person name="Griggs A."/>
            <person name="Gujja S."/>
            <person name="Heilman E."/>
            <person name="Heiman D."/>
            <person name="Howarth C."/>
            <person name="Mehta T."/>
            <person name="Neiman D."/>
            <person name="Pearson M."/>
            <person name="Roberts A."/>
            <person name="Saif S."/>
            <person name="Shea T."/>
            <person name="Shenoy N."/>
            <person name="Sisk P."/>
            <person name="Stolte C."/>
            <person name="Sykes S."/>
            <person name="White J."/>
            <person name="Yandava C."/>
            <person name="Burger G."/>
            <person name="Gray M.W."/>
            <person name="Holland P.W.H."/>
            <person name="King N."/>
            <person name="Lang F.B.F."/>
            <person name="Roger A.J."/>
            <person name="Ruiz-Trillo I."/>
            <person name="Haas B."/>
            <person name="Nusbaum C."/>
            <person name="Birren B."/>
        </authorList>
    </citation>
    <scope>NUCLEOTIDE SEQUENCE [LARGE SCALE GENOMIC DNA]</scope>
    <source>
        <strain evidence="1 2">JP610</strain>
    </source>
</reference>
<dbReference type="PANTHER" id="PTHR24092">
    <property type="entry name" value="PROBABLE PHOSPHOLIPID-TRANSPORTING ATPASE"/>
    <property type="match status" value="1"/>
</dbReference>
<accession>A0A0L0EZM1</accession>
<name>A0A0L0EZM1_9EUKA</name>
<protein>
    <recommendedName>
        <fullName evidence="3">P-type ATPase C-terminal domain-containing protein</fullName>
    </recommendedName>
</protein>
<dbReference type="Pfam" id="PF08282">
    <property type="entry name" value="Hydrolase_3"/>
    <property type="match status" value="1"/>
</dbReference>
<evidence type="ECO:0008006" key="3">
    <source>
        <dbReference type="Google" id="ProtNLM"/>
    </source>
</evidence>
<dbReference type="EMBL" id="KQ253171">
    <property type="protein sequence ID" value="KNC69824.1"/>
    <property type="molecule type" value="Genomic_DNA"/>
</dbReference>
<keyword evidence="2" id="KW-1185">Reference proteome</keyword>
<proteinExistence type="predicted"/>